<organism evidence="2 3">
    <name type="scientific">Rubus argutus</name>
    <name type="common">Southern blackberry</name>
    <dbReference type="NCBI Taxonomy" id="59490"/>
    <lineage>
        <taxon>Eukaryota</taxon>
        <taxon>Viridiplantae</taxon>
        <taxon>Streptophyta</taxon>
        <taxon>Embryophyta</taxon>
        <taxon>Tracheophyta</taxon>
        <taxon>Spermatophyta</taxon>
        <taxon>Magnoliopsida</taxon>
        <taxon>eudicotyledons</taxon>
        <taxon>Gunneridae</taxon>
        <taxon>Pentapetalae</taxon>
        <taxon>rosids</taxon>
        <taxon>fabids</taxon>
        <taxon>Rosales</taxon>
        <taxon>Rosaceae</taxon>
        <taxon>Rosoideae</taxon>
        <taxon>Rosoideae incertae sedis</taxon>
        <taxon>Rubus</taxon>
    </lineage>
</organism>
<proteinExistence type="predicted"/>
<keyword evidence="1" id="KW-1133">Transmembrane helix</keyword>
<dbReference type="PANTHER" id="PTHR36714">
    <property type="entry name" value="T23E23.1"/>
    <property type="match status" value="1"/>
</dbReference>
<comment type="caution">
    <text evidence="2">The sequence shown here is derived from an EMBL/GenBank/DDBJ whole genome shotgun (WGS) entry which is preliminary data.</text>
</comment>
<feature type="transmembrane region" description="Helical" evidence="1">
    <location>
        <begin position="187"/>
        <end position="216"/>
    </location>
</feature>
<keyword evidence="1" id="KW-0812">Transmembrane</keyword>
<dbReference type="Proteomes" id="UP001457282">
    <property type="component" value="Unassembled WGS sequence"/>
</dbReference>
<gene>
    <name evidence="2" type="ORF">M0R45_022620</name>
</gene>
<keyword evidence="3" id="KW-1185">Reference proteome</keyword>
<feature type="transmembrane region" description="Helical" evidence="1">
    <location>
        <begin position="31"/>
        <end position="51"/>
    </location>
</feature>
<dbReference type="PANTHER" id="PTHR36714:SF7">
    <property type="entry name" value="TRANSMEMBRANE PROTEIN"/>
    <property type="match status" value="1"/>
</dbReference>
<feature type="transmembrane region" description="Helical" evidence="1">
    <location>
        <begin position="93"/>
        <end position="116"/>
    </location>
</feature>
<sequence length="328" mass="37163">MESNHIMLKQKLGVFDILKEAVSLIYKSRSFIVLALLTSLPLFCFSIYYELHLQRTLLQISEFLKQNPGFFNYNWQTQLHTTRSMTQMLSNSLIQLGLLYLIPLHLLEICTAFVIVDLASKLQGKTTFREVFGGACLNKAARFRGTLVTSIWVLFLSTCTVVGSTWLVSVYYVILRNFGYYNLYCRVLYKVACMALLANYLEWGAIWSMSIVISILKNTHGANALMLSAYLSRGRERQGLVLTLIFGVWGLGLRLACLFFKCYEGRGGIVAQIGFQCTGNVVKWVAFMIYSNKCEKLISEKKVDVEIGKVVEITEPNNSSSVCFNSKN</sequence>
<keyword evidence="1" id="KW-0472">Membrane</keyword>
<accession>A0AAW1XHH2</accession>
<name>A0AAW1XHH2_RUBAR</name>
<feature type="transmembrane region" description="Helical" evidence="1">
    <location>
        <begin position="151"/>
        <end position="175"/>
    </location>
</feature>
<evidence type="ECO:0000313" key="3">
    <source>
        <dbReference type="Proteomes" id="UP001457282"/>
    </source>
</evidence>
<dbReference type="EMBL" id="JBEDUW010000004">
    <property type="protein sequence ID" value="KAK9935519.1"/>
    <property type="molecule type" value="Genomic_DNA"/>
</dbReference>
<reference evidence="2 3" key="1">
    <citation type="journal article" date="2023" name="G3 (Bethesda)">
        <title>A chromosome-length genome assembly and annotation of blackberry (Rubus argutus, cv. 'Hillquist').</title>
        <authorList>
            <person name="Bruna T."/>
            <person name="Aryal R."/>
            <person name="Dudchenko O."/>
            <person name="Sargent D.J."/>
            <person name="Mead D."/>
            <person name="Buti M."/>
            <person name="Cavallini A."/>
            <person name="Hytonen T."/>
            <person name="Andres J."/>
            <person name="Pham M."/>
            <person name="Weisz D."/>
            <person name="Mascagni F."/>
            <person name="Usai G."/>
            <person name="Natali L."/>
            <person name="Bassil N."/>
            <person name="Fernandez G.E."/>
            <person name="Lomsadze A."/>
            <person name="Armour M."/>
            <person name="Olukolu B."/>
            <person name="Poorten T."/>
            <person name="Britton C."/>
            <person name="Davik J."/>
            <person name="Ashrafi H."/>
            <person name="Aiden E.L."/>
            <person name="Borodovsky M."/>
            <person name="Worthington M."/>
        </authorList>
    </citation>
    <scope>NUCLEOTIDE SEQUENCE [LARGE SCALE GENOMIC DNA]</scope>
    <source>
        <strain evidence="2">PI 553951</strain>
    </source>
</reference>
<protein>
    <recommendedName>
        <fullName evidence="4">Transmembrane protein</fullName>
    </recommendedName>
</protein>
<dbReference type="AlphaFoldDB" id="A0AAW1XHH2"/>
<feature type="transmembrane region" description="Helical" evidence="1">
    <location>
        <begin position="240"/>
        <end position="260"/>
    </location>
</feature>
<evidence type="ECO:0000313" key="2">
    <source>
        <dbReference type="EMBL" id="KAK9935519.1"/>
    </source>
</evidence>
<evidence type="ECO:0000256" key="1">
    <source>
        <dbReference type="SAM" id="Phobius"/>
    </source>
</evidence>
<evidence type="ECO:0008006" key="4">
    <source>
        <dbReference type="Google" id="ProtNLM"/>
    </source>
</evidence>